<dbReference type="PROSITE" id="PS50949">
    <property type="entry name" value="HTH_GNTR"/>
    <property type="match status" value="1"/>
</dbReference>
<keyword evidence="2" id="KW-0238">DNA-binding</keyword>
<sequence length="246" mass="27595">MKLRRGDTGENESSTVGVHETIVTTMGMRIVSGVYPPDTVIGSETDIGQTFNASRTATREALKILSSKGLVEGKPKIGVVVRPGERWNMMDPMILEWALQDPVQTEKMILDLYALRMTIEPEAARLAARHYNTEDEAAIRRALRGMATYLDTNDRVEQDIAFHISILAASGNRLFVSLGQLISVGLRHLFHSGLKATSEEDDRWITRHKRVANAVFKHDEDLAALEMATLLQEAKELRYSTYQNQK</sequence>
<dbReference type="Proteomes" id="UP001375812">
    <property type="component" value="Unassembled WGS sequence"/>
</dbReference>
<proteinExistence type="predicted"/>
<dbReference type="EMBL" id="JBBGZH010000002">
    <property type="protein sequence ID" value="MEJ5020839.1"/>
    <property type="molecule type" value="Genomic_DNA"/>
</dbReference>
<dbReference type="InterPro" id="IPR000524">
    <property type="entry name" value="Tscrpt_reg_HTH_GntR"/>
</dbReference>
<gene>
    <name evidence="5" type="ORF">WH297_14000</name>
</gene>
<accession>A0ABU8PF31</accession>
<keyword evidence="3" id="KW-0804">Transcription</keyword>
<evidence type="ECO:0000259" key="4">
    <source>
        <dbReference type="PROSITE" id="PS50949"/>
    </source>
</evidence>
<dbReference type="SUPFAM" id="SSF46785">
    <property type="entry name" value="Winged helix' DNA-binding domain"/>
    <property type="match status" value="1"/>
</dbReference>
<keyword evidence="6" id="KW-1185">Reference proteome</keyword>
<keyword evidence="1" id="KW-0805">Transcription regulation</keyword>
<reference evidence="5 6" key="1">
    <citation type="submission" date="2023-12" db="EMBL/GenBank/DDBJ databases">
        <title>Gut-associated functions are favored during microbiome assembly across C. elegans life.</title>
        <authorList>
            <person name="Zimmermann J."/>
        </authorList>
    </citation>
    <scope>NUCLEOTIDE SEQUENCE [LARGE SCALE GENOMIC DNA]</scope>
    <source>
        <strain evidence="5 6">MYb71</strain>
    </source>
</reference>
<dbReference type="Pfam" id="PF00392">
    <property type="entry name" value="GntR"/>
    <property type="match status" value="1"/>
</dbReference>
<comment type="caution">
    <text evidence="5">The sequence shown here is derived from an EMBL/GenBank/DDBJ whole genome shotgun (WGS) entry which is preliminary data.</text>
</comment>
<name>A0ABU8PF31_9HYPH</name>
<organism evidence="5 6">
    <name type="scientific">Ochrobactrum vermis</name>
    <dbReference type="NCBI Taxonomy" id="1827297"/>
    <lineage>
        <taxon>Bacteria</taxon>
        <taxon>Pseudomonadati</taxon>
        <taxon>Pseudomonadota</taxon>
        <taxon>Alphaproteobacteria</taxon>
        <taxon>Hyphomicrobiales</taxon>
        <taxon>Brucellaceae</taxon>
        <taxon>Brucella/Ochrobactrum group</taxon>
        <taxon>Ochrobactrum</taxon>
    </lineage>
</organism>
<dbReference type="SMART" id="SM00895">
    <property type="entry name" value="FCD"/>
    <property type="match status" value="1"/>
</dbReference>
<dbReference type="InterPro" id="IPR008920">
    <property type="entry name" value="TF_FadR/GntR_C"/>
</dbReference>
<evidence type="ECO:0000313" key="6">
    <source>
        <dbReference type="Proteomes" id="UP001375812"/>
    </source>
</evidence>
<evidence type="ECO:0000256" key="1">
    <source>
        <dbReference type="ARBA" id="ARBA00023015"/>
    </source>
</evidence>
<dbReference type="PANTHER" id="PTHR43537:SF44">
    <property type="entry name" value="GNTR FAMILY REGULATORY PROTEIN"/>
    <property type="match status" value="1"/>
</dbReference>
<dbReference type="Gene3D" id="1.10.10.10">
    <property type="entry name" value="Winged helix-like DNA-binding domain superfamily/Winged helix DNA-binding domain"/>
    <property type="match status" value="1"/>
</dbReference>
<dbReference type="InterPro" id="IPR036388">
    <property type="entry name" value="WH-like_DNA-bd_sf"/>
</dbReference>
<dbReference type="InterPro" id="IPR036390">
    <property type="entry name" value="WH_DNA-bd_sf"/>
</dbReference>
<protein>
    <submittedName>
        <fullName evidence="5">FadR/GntR family transcriptional regulator</fullName>
    </submittedName>
</protein>
<evidence type="ECO:0000313" key="5">
    <source>
        <dbReference type="EMBL" id="MEJ5020839.1"/>
    </source>
</evidence>
<dbReference type="SMART" id="SM00345">
    <property type="entry name" value="HTH_GNTR"/>
    <property type="match status" value="1"/>
</dbReference>
<dbReference type="PANTHER" id="PTHR43537">
    <property type="entry name" value="TRANSCRIPTIONAL REGULATOR, GNTR FAMILY"/>
    <property type="match status" value="1"/>
</dbReference>
<evidence type="ECO:0000256" key="3">
    <source>
        <dbReference type="ARBA" id="ARBA00023163"/>
    </source>
</evidence>
<dbReference type="RefSeq" id="WP_181153388.1">
    <property type="nucleotide sequence ID" value="NZ_JBBGZH010000002.1"/>
</dbReference>
<dbReference type="CDD" id="cd07377">
    <property type="entry name" value="WHTH_GntR"/>
    <property type="match status" value="1"/>
</dbReference>
<dbReference type="Gene3D" id="1.20.120.530">
    <property type="entry name" value="GntR ligand-binding domain-like"/>
    <property type="match status" value="1"/>
</dbReference>
<evidence type="ECO:0000256" key="2">
    <source>
        <dbReference type="ARBA" id="ARBA00023125"/>
    </source>
</evidence>
<dbReference type="SUPFAM" id="SSF48008">
    <property type="entry name" value="GntR ligand-binding domain-like"/>
    <property type="match status" value="1"/>
</dbReference>
<dbReference type="InterPro" id="IPR011711">
    <property type="entry name" value="GntR_C"/>
</dbReference>
<feature type="domain" description="HTH gntR-type" evidence="4">
    <location>
        <begin position="16"/>
        <end position="84"/>
    </location>
</feature>
<dbReference type="Pfam" id="PF07729">
    <property type="entry name" value="FCD"/>
    <property type="match status" value="1"/>
</dbReference>